<evidence type="ECO:0008006" key="5">
    <source>
        <dbReference type="Google" id="ProtNLM"/>
    </source>
</evidence>
<keyword evidence="4" id="KW-1185">Reference proteome</keyword>
<accession>A0A168RL78</accession>
<dbReference type="OrthoDB" id="403765at2"/>
<evidence type="ECO:0000313" key="3">
    <source>
        <dbReference type="EMBL" id="OAB49085.1"/>
    </source>
</evidence>
<dbReference type="RefSeq" id="WP_063625924.1">
    <property type="nucleotide sequence ID" value="NZ_LVLH01000020.1"/>
</dbReference>
<protein>
    <recommendedName>
        <fullName evidence="5">Lipoprotein</fullName>
    </recommendedName>
</protein>
<feature type="compositionally biased region" description="Basic and acidic residues" evidence="1">
    <location>
        <begin position="29"/>
        <end position="41"/>
    </location>
</feature>
<dbReference type="PROSITE" id="PS51257">
    <property type="entry name" value="PROKAR_LIPOPROTEIN"/>
    <property type="match status" value="1"/>
</dbReference>
<proteinExistence type="predicted"/>
<dbReference type="EMBL" id="LVLH01000020">
    <property type="protein sequence ID" value="OAB49085.1"/>
    <property type="molecule type" value="Genomic_DNA"/>
</dbReference>
<reference evidence="3 4" key="1">
    <citation type="submission" date="2016-03" db="EMBL/GenBank/DDBJ databases">
        <title>Genome sequence of Mycoplasma gallinarum strain Mgn_IPT.</title>
        <authorList>
            <person name="Yacoub E."/>
            <person name="Sirand-Pugnet P."/>
            <person name="Barre A."/>
            <person name="Maurier F."/>
            <person name="Blanchard A."/>
            <person name="Ben Abdelmoumen B.M."/>
        </authorList>
    </citation>
    <scope>NUCLEOTIDE SEQUENCE [LARGE SCALE GENOMIC DNA]</scope>
    <source>
        <strain evidence="3 4">Mgn_IPT</strain>
    </source>
</reference>
<comment type="caution">
    <text evidence="3">The sequence shown here is derived from an EMBL/GenBank/DDBJ whole genome shotgun (WGS) entry which is preliminary data.</text>
</comment>
<keyword evidence="2" id="KW-0732">Signal</keyword>
<feature type="signal peptide" evidence="2">
    <location>
        <begin position="1"/>
        <end position="25"/>
    </location>
</feature>
<name>A0A168RL78_9BACT</name>
<dbReference type="AlphaFoldDB" id="A0A168RL78"/>
<feature type="compositionally biased region" description="Low complexity" evidence="1">
    <location>
        <begin position="42"/>
        <end position="113"/>
    </location>
</feature>
<dbReference type="Proteomes" id="UP000076983">
    <property type="component" value="Unassembled WGS sequence"/>
</dbReference>
<evidence type="ECO:0000313" key="4">
    <source>
        <dbReference type="Proteomes" id="UP000076983"/>
    </source>
</evidence>
<evidence type="ECO:0000256" key="2">
    <source>
        <dbReference type="SAM" id="SignalP"/>
    </source>
</evidence>
<feature type="chain" id="PRO_5007900096" description="Lipoprotein" evidence="2">
    <location>
        <begin position="26"/>
        <end position="250"/>
    </location>
</feature>
<gene>
    <name evidence="3" type="ORF">MGALLINA_01220</name>
</gene>
<sequence length="250" mass="26391">MKKFKRFLSASIIVAGSILPLTALSAGCDNKESKPQPKEETPSTGSGTSTSTPSQPTTGSGTSTSTTTPSTGESSGTNTPATGTENGTTTSPSTSENNPSGDTSTGTSTSTETADPLNKTADFTIIGDATATKAKIVEAVDAIAASQEAKKPYTFTYDYNTKKIVLFKGAINWKTGEKTEVFSISAQLLADEKQVVNATNPTYDKNGQTRFSGIIDGVKEGNKIKFTFKLGNFKTKVIDNEIYYFEIPLN</sequence>
<dbReference type="PATRIC" id="fig|29557.3.peg.112"/>
<organism evidence="3 4">
    <name type="scientific">Mycoplasmopsis gallinarum</name>
    <dbReference type="NCBI Taxonomy" id="29557"/>
    <lineage>
        <taxon>Bacteria</taxon>
        <taxon>Bacillati</taxon>
        <taxon>Mycoplasmatota</taxon>
        <taxon>Mycoplasmoidales</taxon>
        <taxon>Metamycoplasmataceae</taxon>
        <taxon>Mycoplasmopsis</taxon>
    </lineage>
</organism>
<feature type="region of interest" description="Disordered" evidence="1">
    <location>
        <begin position="27"/>
        <end position="115"/>
    </location>
</feature>
<evidence type="ECO:0000256" key="1">
    <source>
        <dbReference type="SAM" id="MobiDB-lite"/>
    </source>
</evidence>